<dbReference type="KEGG" id="mbry:B1812_12860"/>
<protein>
    <recommendedName>
        <fullName evidence="1">Alcohol dehydrogenase-like C-terminal domain-containing protein</fullName>
    </recommendedName>
</protein>
<dbReference type="InterPro" id="IPR036291">
    <property type="entry name" value="NAD(P)-bd_dom_sf"/>
</dbReference>
<evidence type="ECO:0000313" key="2">
    <source>
        <dbReference type="EMBL" id="ARN81822.1"/>
    </source>
</evidence>
<evidence type="ECO:0000259" key="1">
    <source>
        <dbReference type="Pfam" id="PF00107"/>
    </source>
</evidence>
<dbReference type="AlphaFoldDB" id="A0A1W6MW60"/>
<dbReference type="STRING" id="655015.B1812_12860"/>
<proteinExistence type="predicted"/>
<dbReference type="PANTHER" id="PTHR45033">
    <property type="match status" value="1"/>
</dbReference>
<name>A0A1W6MW60_9HYPH</name>
<organism evidence="2 3">
    <name type="scientific">Methylocystis bryophila</name>
    <dbReference type="NCBI Taxonomy" id="655015"/>
    <lineage>
        <taxon>Bacteria</taxon>
        <taxon>Pseudomonadati</taxon>
        <taxon>Pseudomonadota</taxon>
        <taxon>Alphaproteobacteria</taxon>
        <taxon>Hyphomicrobiales</taxon>
        <taxon>Methylocystaceae</taxon>
        <taxon>Methylocystis</taxon>
    </lineage>
</organism>
<sequence>MFARCRRAMALGASAVIDTRLTPDWSFAALELTDGRGVDHILKTIGGDNLSQSAAAVASGGRIAQIGFL</sequence>
<dbReference type="Proteomes" id="UP000193978">
    <property type="component" value="Chromosome"/>
</dbReference>
<dbReference type="SUPFAM" id="SSF51735">
    <property type="entry name" value="NAD(P)-binding Rossmann-fold domains"/>
    <property type="match status" value="1"/>
</dbReference>
<gene>
    <name evidence="2" type="ORF">B1812_12860</name>
</gene>
<accession>A0A1W6MW60</accession>
<dbReference type="PANTHER" id="PTHR45033:SF2">
    <property type="entry name" value="ZINC-TYPE ALCOHOL DEHYDROGENASE-LIKE PROTEIN C1773.06C"/>
    <property type="match status" value="1"/>
</dbReference>
<dbReference type="Pfam" id="PF00107">
    <property type="entry name" value="ADH_zinc_N"/>
    <property type="match status" value="1"/>
</dbReference>
<dbReference type="InterPro" id="IPR013149">
    <property type="entry name" value="ADH-like_C"/>
</dbReference>
<feature type="domain" description="Alcohol dehydrogenase-like C-terminal" evidence="1">
    <location>
        <begin position="4"/>
        <end position="68"/>
    </location>
</feature>
<evidence type="ECO:0000313" key="3">
    <source>
        <dbReference type="Proteomes" id="UP000193978"/>
    </source>
</evidence>
<dbReference type="InterPro" id="IPR052711">
    <property type="entry name" value="Zinc_ADH-like"/>
</dbReference>
<dbReference type="Gene3D" id="3.40.50.720">
    <property type="entry name" value="NAD(P)-binding Rossmann-like Domain"/>
    <property type="match status" value="1"/>
</dbReference>
<keyword evidence="3" id="KW-1185">Reference proteome</keyword>
<dbReference type="EMBL" id="CP019948">
    <property type="protein sequence ID" value="ARN81822.1"/>
    <property type="molecule type" value="Genomic_DNA"/>
</dbReference>
<reference evidence="2 3" key="1">
    <citation type="submission" date="2017-02" db="EMBL/GenBank/DDBJ databases">
        <authorList>
            <person name="Peterson S.W."/>
        </authorList>
    </citation>
    <scope>NUCLEOTIDE SEQUENCE [LARGE SCALE GENOMIC DNA]</scope>
    <source>
        <strain evidence="2 3">S285</strain>
    </source>
</reference>